<feature type="domain" description="PKD" evidence="6">
    <location>
        <begin position="741"/>
        <end position="796"/>
    </location>
</feature>
<keyword evidence="3" id="KW-0677">Repeat</keyword>
<evidence type="ECO:0000256" key="1">
    <source>
        <dbReference type="ARBA" id="ARBA00004141"/>
    </source>
</evidence>
<dbReference type="Pfam" id="PF18911">
    <property type="entry name" value="PKD_4"/>
    <property type="match status" value="2"/>
</dbReference>
<dbReference type="CDD" id="cd00146">
    <property type="entry name" value="PKD"/>
    <property type="match status" value="3"/>
</dbReference>
<feature type="domain" description="PKD" evidence="6">
    <location>
        <begin position="565"/>
        <end position="613"/>
    </location>
</feature>
<dbReference type="Pfam" id="PF00801">
    <property type="entry name" value="PKD"/>
    <property type="match status" value="1"/>
</dbReference>
<evidence type="ECO:0000256" key="2">
    <source>
        <dbReference type="ARBA" id="ARBA00022692"/>
    </source>
</evidence>
<dbReference type="PROSITE" id="PS51257">
    <property type="entry name" value="PROKAR_LIPOPROTEIN"/>
    <property type="match status" value="1"/>
</dbReference>
<evidence type="ECO:0000259" key="6">
    <source>
        <dbReference type="PROSITE" id="PS50093"/>
    </source>
</evidence>
<dbReference type="SUPFAM" id="SSF49299">
    <property type="entry name" value="PKD domain"/>
    <property type="match status" value="3"/>
</dbReference>
<reference evidence="7 8" key="1">
    <citation type="submission" date="2021-03" db="EMBL/GenBank/DDBJ databases">
        <title>Halorubrum sodomense MBLA0099, Whole genome shotgun sequencing.</title>
        <authorList>
            <person name="Seo M.-J."/>
            <person name="Cho E.-S."/>
            <person name="Hwang C.Y."/>
        </authorList>
    </citation>
    <scope>NUCLEOTIDE SEQUENCE [LARGE SCALE GENOMIC DNA]</scope>
    <source>
        <strain evidence="7 8">MBLA0099</strain>
    </source>
</reference>
<keyword evidence="8" id="KW-1185">Reference proteome</keyword>
<accession>A0A8T8LMJ5</accession>
<protein>
    <submittedName>
        <fullName evidence="7">PKD domain-containing protein</fullName>
    </submittedName>
</protein>
<dbReference type="GeneID" id="64826276"/>
<dbReference type="Proteomes" id="UP000679341">
    <property type="component" value="Chromosome"/>
</dbReference>
<dbReference type="InterPro" id="IPR035986">
    <property type="entry name" value="PKD_dom_sf"/>
</dbReference>
<dbReference type="PROSITE" id="PS50093">
    <property type="entry name" value="PKD"/>
    <property type="match status" value="2"/>
</dbReference>
<dbReference type="EMBL" id="CP073695">
    <property type="protein sequence ID" value="QUO48158.1"/>
    <property type="molecule type" value="Genomic_DNA"/>
</dbReference>
<dbReference type="SMART" id="SM00089">
    <property type="entry name" value="PKD"/>
    <property type="match status" value="3"/>
</dbReference>
<dbReference type="RefSeq" id="WP_155118207.1">
    <property type="nucleotide sequence ID" value="NZ_CP073695.1"/>
</dbReference>
<dbReference type="GO" id="GO:0006816">
    <property type="term" value="P:calcium ion transport"/>
    <property type="evidence" value="ECO:0007669"/>
    <property type="project" value="TreeGrafter"/>
</dbReference>
<dbReference type="SMART" id="SM00409">
    <property type="entry name" value="IG"/>
    <property type="match status" value="3"/>
</dbReference>
<evidence type="ECO:0000256" key="4">
    <source>
        <dbReference type="ARBA" id="ARBA00022989"/>
    </source>
</evidence>
<evidence type="ECO:0000313" key="8">
    <source>
        <dbReference type="Proteomes" id="UP000679341"/>
    </source>
</evidence>
<dbReference type="PANTHER" id="PTHR46730:SF1">
    <property type="entry name" value="PLAT DOMAIN-CONTAINING PROTEIN"/>
    <property type="match status" value="1"/>
</dbReference>
<dbReference type="InterPro" id="IPR000601">
    <property type="entry name" value="PKD_dom"/>
</dbReference>
<dbReference type="InterPro" id="IPR003599">
    <property type="entry name" value="Ig_sub"/>
</dbReference>
<keyword evidence="5" id="KW-0472">Membrane</keyword>
<organism evidence="7 8">
    <name type="scientific">Halorubrum ruber</name>
    <dbReference type="NCBI Taxonomy" id="2982524"/>
    <lineage>
        <taxon>Archaea</taxon>
        <taxon>Methanobacteriati</taxon>
        <taxon>Methanobacteriota</taxon>
        <taxon>Stenosarchaea group</taxon>
        <taxon>Halobacteria</taxon>
        <taxon>Halobacteriales</taxon>
        <taxon>Haloferacaceae</taxon>
        <taxon>Halorubrum</taxon>
    </lineage>
</organism>
<dbReference type="Gene3D" id="2.60.40.10">
    <property type="entry name" value="Immunoglobulins"/>
    <property type="match status" value="3"/>
</dbReference>
<dbReference type="KEGG" id="hss:J7656_02010"/>
<dbReference type="GO" id="GO:0005261">
    <property type="term" value="F:monoatomic cation channel activity"/>
    <property type="evidence" value="ECO:0007669"/>
    <property type="project" value="TreeGrafter"/>
</dbReference>
<evidence type="ECO:0000256" key="3">
    <source>
        <dbReference type="ARBA" id="ARBA00022737"/>
    </source>
</evidence>
<dbReference type="GO" id="GO:0005886">
    <property type="term" value="C:plasma membrane"/>
    <property type="evidence" value="ECO:0007669"/>
    <property type="project" value="TreeGrafter"/>
</dbReference>
<dbReference type="OrthoDB" id="270106at2157"/>
<keyword evidence="2" id="KW-0812">Transmembrane</keyword>
<keyword evidence="4" id="KW-1133">Transmembrane helix</keyword>
<proteinExistence type="predicted"/>
<evidence type="ECO:0000313" key="7">
    <source>
        <dbReference type="EMBL" id="QUO48158.1"/>
    </source>
</evidence>
<evidence type="ECO:0000256" key="5">
    <source>
        <dbReference type="ARBA" id="ARBA00023136"/>
    </source>
</evidence>
<dbReference type="InterPro" id="IPR022409">
    <property type="entry name" value="PKD/Chitinase_dom"/>
</dbReference>
<dbReference type="PANTHER" id="PTHR46730">
    <property type="entry name" value="POLYCYSTIN-1"/>
    <property type="match status" value="1"/>
</dbReference>
<dbReference type="AlphaFoldDB" id="A0A8T8LMJ5"/>
<name>A0A8T8LMJ5_9EURY</name>
<comment type="subcellular location">
    <subcellularLocation>
        <location evidence="1">Membrane</location>
        <topology evidence="1">Multi-pass membrane protein</topology>
    </subcellularLocation>
</comment>
<dbReference type="InterPro" id="IPR013783">
    <property type="entry name" value="Ig-like_fold"/>
</dbReference>
<gene>
    <name evidence="7" type="ORF">J7656_02010</name>
</gene>
<sequence length="948" mass="103414">MLKGGGHIKTALVASIVIVACFTLFLTGPVSATDNLDETREIGGHGEAVHQSDSTEFIVKTIADSSVVQGDTFELEIEVTNEGDAAGTQTITYEVGSIYRENEMYLEPGETDTWFLTVDSDPLSPGEYTHYIESPSSTDDLPFLVKAGEPNFIVGNLRIEKDGEVTSRIEKGESAKIMYAILNDGEGLGTQYANCYLANENVGGEFLELEASEIRDDMSCTIDTGDLSPGTYEFGVETDDDSWYKEVVIEKPPQPPTIDSAFPSGNVRLNVATDDSEEFSVDASDPDSSPGALSTEWLIDGESYGTADRFTVYADDLSPGTHTLKAVVNDNQAETEAATREWTIDVVTPPRIAEQTPESESVDIEPDQSTSFRVTVEDGDTPNSDLDISWRVDGDQVGTGASFDLDRSILTPGTHTLSVRVSDDSDLTEDTFAEWTVKALARPSISEITPDRSTVTPGESVTFSVDPTDPNGRGITDVQWQIAGNEFTGRSIQHTFAQVGTVEAVVEVTNEAGLVATESTEITVESTPPRLESAGPEQPVVAVGEPVEFDVEASDPKDRSLSFDYQWRSDTGETDDQQSTTMRFDEVGKHEVTLTVTNKYGAETTQTYTVSVQNDEPSIVRRNPSEDSESILSQRTARFAAVITNRDSSPATVRFQIDGDTVETQRMTGDEELVSFQQAFSTPGERTVEISVVDSHGAENQVTWDMEVESRPPEIRDVSPGEDSLTVMSGETRSFDVSAVDPEKQGVEYQWYRNSSIIGAGPSVTETFDEGGTYDLTVEASDPQGSTSTRSWSVNVRSFREPPTESTHLSNIEIDPESERVTKTFLTTSLENPSSNDRTVVVEFIIDTPDGLEVVRQRGVSEANNAQITGIGRIEPGAQRSMRVGLRIADESIIGSDVPIDVTIRYYPASQPEDISYVRQSNEEVTIQRPGIIPQVTTWIDSLIDDIL</sequence>